<dbReference type="InterPro" id="IPR008995">
    <property type="entry name" value="Mo/tungstate-bd_C_term_dom"/>
</dbReference>
<dbReference type="Proteomes" id="UP000012429">
    <property type="component" value="Unassembled WGS sequence"/>
</dbReference>
<dbReference type="Gene3D" id="2.40.50.100">
    <property type="match status" value="1"/>
</dbReference>
<name>N6VC83_9HYPH</name>
<dbReference type="STRING" id="363754.RHSP_64265"/>
<evidence type="ECO:0000313" key="2">
    <source>
        <dbReference type="Proteomes" id="UP000012429"/>
    </source>
</evidence>
<keyword evidence="2" id="KW-1185">Reference proteome</keyword>
<dbReference type="PATRIC" id="fig|363754.4.peg.1508"/>
<dbReference type="RefSeq" id="WP_004111349.1">
    <property type="nucleotide sequence ID" value="NZ_AQHN01000016.1"/>
</dbReference>
<dbReference type="SUPFAM" id="SSF50331">
    <property type="entry name" value="MOP-like"/>
    <property type="match status" value="1"/>
</dbReference>
<gene>
    <name evidence="1" type="ORF">RHSP_64265</name>
</gene>
<evidence type="ECO:0000313" key="1">
    <source>
        <dbReference type="EMBL" id="ENN88622.1"/>
    </source>
</evidence>
<sequence length="96" mass="10569">MEPSGAEAQAAARLGDQTAMIALRDRAELRSGQTVKFNIDRAKVHLFDDDGGRVAHWDFLSKARRRNRITRIEAPFAQGEMVASAATCPNESATIR</sequence>
<accession>N6VC83</accession>
<dbReference type="EMBL" id="AQHN01000016">
    <property type="protein sequence ID" value="ENN88622.1"/>
    <property type="molecule type" value="Genomic_DNA"/>
</dbReference>
<comment type="caution">
    <text evidence="1">The sequence shown here is derived from an EMBL/GenBank/DDBJ whole genome shotgun (WGS) entry which is preliminary data.</text>
</comment>
<dbReference type="InterPro" id="IPR012340">
    <property type="entry name" value="NA-bd_OB-fold"/>
</dbReference>
<organism evidence="1 2">
    <name type="scientific">Rhizobium freirei PRF 81</name>
    <dbReference type="NCBI Taxonomy" id="363754"/>
    <lineage>
        <taxon>Bacteria</taxon>
        <taxon>Pseudomonadati</taxon>
        <taxon>Pseudomonadota</taxon>
        <taxon>Alphaproteobacteria</taxon>
        <taxon>Hyphomicrobiales</taxon>
        <taxon>Rhizobiaceae</taxon>
        <taxon>Rhizobium/Agrobacterium group</taxon>
        <taxon>Rhizobium</taxon>
    </lineage>
</organism>
<dbReference type="AlphaFoldDB" id="N6VC83"/>
<protein>
    <submittedName>
        <fullName evidence="1">ABC transporter</fullName>
    </submittedName>
</protein>
<proteinExistence type="predicted"/>
<reference evidence="1 2" key="1">
    <citation type="journal article" date="2012" name="BMC Genomics">
        <title>Genomic basis of broad host range and environmental adaptability of Rhizobium tropici CIAT 899 and Rhizobium sp. PRF 81 which are used in inoculants for common bean (Phaseolus vulgaris L.).</title>
        <authorList>
            <person name="Ormeno-Orrillo E."/>
            <person name="Menna P."/>
            <person name="Almeida L.G."/>
            <person name="Ollero F.J."/>
            <person name="Nicolas M.F."/>
            <person name="Pains Rodrigues E."/>
            <person name="Shigueyoshi Nakatani A."/>
            <person name="Silva Batista J.S."/>
            <person name="Oliveira Chueire L.M."/>
            <person name="Souza R.C."/>
            <person name="Ribeiro Vasconcelos A.T."/>
            <person name="Megias M."/>
            <person name="Hungria M."/>
            <person name="Martinez-Romero E."/>
        </authorList>
    </citation>
    <scope>NUCLEOTIDE SEQUENCE [LARGE SCALE GENOMIC DNA]</scope>
    <source>
        <strain evidence="1 2">PRF 81</strain>
    </source>
</reference>
<dbReference type="Gene3D" id="2.40.50.140">
    <property type="entry name" value="Nucleic acid-binding proteins"/>
    <property type="match status" value="1"/>
</dbReference>